<evidence type="ECO:0000256" key="4">
    <source>
        <dbReference type="SAM" id="Coils"/>
    </source>
</evidence>
<dbReference type="CDD" id="cd11386">
    <property type="entry name" value="MCP_signal"/>
    <property type="match status" value="1"/>
</dbReference>
<feature type="domain" description="HAMP" evidence="7">
    <location>
        <begin position="206"/>
        <end position="259"/>
    </location>
</feature>
<dbReference type="CDD" id="cd06225">
    <property type="entry name" value="HAMP"/>
    <property type="match status" value="1"/>
</dbReference>
<dbReference type="InterPro" id="IPR024478">
    <property type="entry name" value="HlyB_4HB_MCP"/>
</dbReference>
<dbReference type="Proteomes" id="UP000192738">
    <property type="component" value="Unassembled WGS sequence"/>
</dbReference>
<evidence type="ECO:0000256" key="3">
    <source>
        <dbReference type="PROSITE-ProRule" id="PRU00284"/>
    </source>
</evidence>
<dbReference type="FunFam" id="1.10.287.950:FF:000001">
    <property type="entry name" value="Methyl-accepting chemotaxis sensory transducer"/>
    <property type="match status" value="1"/>
</dbReference>
<dbReference type="GO" id="GO:0007165">
    <property type="term" value="P:signal transduction"/>
    <property type="evidence" value="ECO:0007669"/>
    <property type="project" value="UniProtKB-KW"/>
</dbReference>
<dbReference type="OrthoDB" id="5392220at2"/>
<gene>
    <name evidence="8" type="ORF">SAMN04488500_101129</name>
</gene>
<keyword evidence="9" id="KW-1185">Reference proteome</keyword>
<evidence type="ECO:0000256" key="5">
    <source>
        <dbReference type="SAM" id="Phobius"/>
    </source>
</evidence>
<dbReference type="RefSeq" id="WP_084573660.1">
    <property type="nucleotide sequence ID" value="NZ_CP155572.1"/>
</dbReference>
<dbReference type="PANTHER" id="PTHR32089:SF112">
    <property type="entry name" value="LYSOZYME-LIKE PROTEIN-RELATED"/>
    <property type="match status" value="1"/>
</dbReference>
<reference evidence="8 9" key="1">
    <citation type="submission" date="2017-04" db="EMBL/GenBank/DDBJ databases">
        <authorList>
            <person name="Afonso C.L."/>
            <person name="Miller P.J."/>
            <person name="Scott M.A."/>
            <person name="Spackman E."/>
            <person name="Goraichik I."/>
            <person name="Dimitrov K.M."/>
            <person name="Suarez D.L."/>
            <person name="Swayne D.E."/>
        </authorList>
    </citation>
    <scope>NUCLEOTIDE SEQUENCE [LARGE SCALE GENOMIC DNA]</scope>
    <source>
        <strain evidence="8 9">DSM 5090</strain>
    </source>
</reference>
<dbReference type="Pfam" id="PF00672">
    <property type="entry name" value="HAMP"/>
    <property type="match status" value="1"/>
</dbReference>
<feature type="transmembrane region" description="Helical" evidence="5">
    <location>
        <begin position="185"/>
        <end position="205"/>
    </location>
</feature>
<feature type="coiled-coil region" evidence="4">
    <location>
        <begin position="422"/>
        <end position="449"/>
    </location>
</feature>
<evidence type="ECO:0000256" key="1">
    <source>
        <dbReference type="ARBA" id="ARBA00023224"/>
    </source>
</evidence>
<dbReference type="InterPro" id="IPR003660">
    <property type="entry name" value="HAMP_dom"/>
</dbReference>
<dbReference type="InterPro" id="IPR004089">
    <property type="entry name" value="MCPsignal_dom"/>
</dbReference>
<evidence type="ECO:0000313" key="9">
    <source>
        <dbReference type="Proteomes" id="UP000192738"/>
    </source>
</evidence>
<dbReference type="PRINTS" id="PR00260">
    <property type="entry name" value="CHEMTRNSDUCR"/>
</dbReference>
<keyword evidence="5" id="KW-0812">Transmembrane</keyword>
<dbReference type="SUPFAM" id="SSF58104">
    <property type="entry name" value="Methyl-accepting chemotaxis protein (MCP) signaling domain"/>
    <property type="match status" value="1"/>
</dbReference>
<dbReference type="GO" id="GO:0004888">
    <property type="term" value="F:transmembrane signaling receptor activity"/>
    <property type="evidence" value="ECO:0007669"/>
    <property type="project" value="InterPro"/>
</dbReference>
<dbReference type="PANTHER" id="PTHR32089">
    <property type="entry name" value="METHYL-ACCEPTING CHEMOTAXIS PROTEIN MCPB"/>
    <property type="match status" value="1"/>
</dbReference>
<keyword evidence="5" id="KW-0472">Membrane</keyword>
<sequence>MKFGLRGKMIFYFMVVALISAVGFAAMFYNTHQIIGTSKIIAQEDLVRLSKVNEVSMNVLGQTASMGGYLAYGTQNHLENLKKLAVANEKLAEELVVLATSEAGRKELSEIKEINAKVIDIADKKVIPLIVSGKEQEAKLIAVQQMEPLGQALMKKTRDYRDMSEAYTQDELQKNVVAGERAEKIAVIISIVIVILAIGIGIFAAQRIVIPLRKVIAFVGEVADGDLRERKQTKLMNDELGQLAEASVKMGGHLRELVQHFNQMIEKLVTASQQLTEGTEYSAQASGQIAASISSIATGAEKQAKAIDATAAVVEGMSAGLEEIAASANTMAGTAEKTAEAAKLGGTAVKKAVEQMENIEKAVTHSSSVVTKLGVRSQEIGQIVDTISSIAGQTNLLALNAAIEAARAGEQGRGFAVVAEEVRKLAEQSQEASKQIAELISEIQQDTDNAVSAMHEGTMEVSKGAQVVKEAGEEFKEIHSLINTVSSDIREISAAMQQMAGGSQEIVYSIRDIDVVSKEAATHAQTVSVAIEEGAASLEEMAASSEALTSVAEDLKRAVSKFKL</sequence>
<comment type="similarity">
    <text evidence="2">Belongs to the methyl-accepting chemotaxis (MCP) protein family.</text>
</comment>
<proteinExistence type="inferred from homology"/>
<feature type="transmembrane region" description="Helical" evidence="5">
    <location>
        <begin position="9"/>
        <end position="29"/>
    </location>
</feature>
<protein>
    <submittedName>
        <fullName evidence="8">Methyl-accepting chemotaxis protein</fullName>
    </submittedName>
</protein>
<dbReference type="InterPro" id="IPR004090">
    <property type="entry name" value="Chemotax_Me-accpt_rcpt"/>
</dbReference>
<evidence type="ECO:0000259" key="7">
    <source>
        <dbReference type="PROSITE" id="PS50885"/>
    </source>
</evidence>
<evidence type="ECO:0000313" key="8">
    <source>
        <dbReference type="EMBL" id="SMC32629.1"/>
    </source>
</evidence>
<dbReference type="SMART" id="SM00283">
    <property type="entry name" value="MA"/>
    <property type="match status" value="1"/>
</dbReference>
<evidence type="ECO:0000256" key="2">
    <source>
        <dbReference type="ARBA" id="ARBA00029447"/>
    </source>
</evidence>
<dbReference type="EMBL" id="FWXI01000001">
    <property type="protein sequence ID" value="SMC32629.1"/>
    <property type="molecule type" value="Genomic_DNA"/>
</dbReference>
<keyword evidence="4" id="KW-0175">Coiled coil</keyword>
<accession>A0A1W1Y911</accession>
<feature type="domain" description="Methyl-accepting transducer" evidence="6">
    <location>
        <begin position="278"/>
        <end position="514"/>
    </location>
</feature>
<dbReference type="PROSITE" id="PS50111">
    <property type="entry name" value="CHEMOTAXIS_TRANSDUC_2"/>
    <property type="match status" value="1"/>
</dbReference>
<dbReference type="AlphaFoldDB" id="A0A1W1Y911"/>
<dbReference type="GO" id="GO:0016020">
    <property type="term" value="C:membrane"/>
    <property type="evidence" value="ECO:0007669"/>
    <property type="project" value="InterPro"/>
</dbReference>
<dbReference type="STRING" id="112901.SAMN04488500_101129"/>
<evidence type="ECO:0000259" key="6">
    <source>
        <dbReference type="PROSITE" id="PS50111"/>
    </source>
</evidence>
<dbReference type="PROSITE" id="PS50885">
    <property type="entry name" value="HAMP"/>
    <property type="match status" value="1"/>
</dbReference>
<dbReference type="GO" id="GO:0006935">
    <property type="term" value="P:chemotaxis"/>
    <property type="evidence" value="ECO:0007669"/>
    <property type="project" value="InterPro"/>
</dbReference>
<keyword evidence="5" id="KW-1133">Transmembrane helix</keyword>
<organism evidence="8 9">
    <name type="scientific">Sporomusa malonica</name>
    <dbReference type="NCBI Taxonomy" id="112901"/>
    <lineage>
        <taxon>Bacteria</taxon>
        <taxon>Bacillati</taxon>
        <taxon>Bacillota</taxon>
        <taxon>Negativicutes</taxon>
        <taxon>Selenomonadales</taxon>
        <taxon>Sporomusaceae</taxon>
        <taxon>Sporomusa</taxon>
    </lineage>
</organism>
<name>A0A1W1Y911_9FIRM</name>
<keyword evidence="1 3" id="KW-0807">Transducer</keyword>
<dbReference type="Pfam" id="PF12729">
    <property type="entry name" value="4HB_MCP_1"/>
    <property type="match status" value="1"/>
</dbReference>
<dbReference type="Pfam" id="PF00015">
    <property type="entry name" value="MCPsignal"/>
    <property type="match status" value="1"/>
</dbReference>
<dbReference type="Gene3D" id="1.10.287.950">
    <property type="entry name" value="Methyl-accepting chemotaxis protein"/>
    <property type="match status" value="1"/>
</dbReference>